<keyword evidence="1" id="KW-0732">Signal</keyword>
<reference evidence="2" key="1">
    <citation type="submission" date="2019-05" db="EMBL/GenBank/DDBJ databases">
        <authorList>
            <consortium name="Pathogen Informatics"/>
        </authorList>
    </citation>
    <scope>NUCLEOTIDE SEQUENCE [LARGE SCALE GENOMIC DNA]</scope>
    <source>
        <strain evidence="2">NCTC12965</strain>
    </source>
</reference>
<dbReference type="PANTHER" id="PTHR30451">
    <property type="entry name" value="OUTER MEMBRANE USHER PROTEIN"/>
    <property type="match status" value="1"/>
</dbReference>
<dbReference type="InterPro" id="IPR000015">
    <property type="entry name" value="Fimb_usher"/>
</dbReference>
<feature type="chain" id="PRO_5020277916" evidence="1">
    <location>
        <begin position="21"/>
        <end position="215"/>
    </location>
</feature>
<name>A0A4U9TF39_SERFO</name>
<dbReference type="EMBL" id="CABEEZ010000014">
    <property type="protein sequence ID" value="VTR17019.1"/>
    <property type="molecule type" value="Genomic_DNA"/>
</dbReference>
<dbReference type="PANTHER" id="PTHR30451:SF8">
    <property type="entry name" value="FIMBRIAL USHER PROTEIN"/>
    <property type="match status" value="1"/>
</dbReference>
<organism evidence="2">
    <name type="scientific">Serratia fonticola</name>
    <dbReference type="NCBI Taxonomy" id="47917"/>
    <lineage>
        <taxon>Bacteria</taxon>
        <taxon>Pseudomonadati</taxon>
        <taxon>Pseudomonadota</taxon>
        <taxon>Gammaproteobacteria</taxon>
        <taxon>Enterobacterales</taxon>
        <taxon>Yersiniaceae</taxon>
        <taxon>Serratia</taxon>
    </lineage>
</organism>
<dbReference type="GO" id="GO:0009279">
    <property type="term" value="C:cell outer membrane"/>
    <property type="evidence" value="ECO:0007669"/>
    <property type="project" value="TreeGrafter"/>
</dbReference>
<sequence>MNKTSFVFPSLLMAAWFANAGEYFYISQGDRDIGHIELDMADDGFPCFDRQKLMEWEILSPTNMSEVPETGCIKVKDLYPLNITVTLIDKVNFLFFTFLESTEVKADPRLAIEYRDEGIPAILINYDVNYKKYHGERYIRRKRKDNLVVELESGINYQHWRLRSRQFHDNEDMLQQRIRFSDLYAERDIPEMNSRLHFGEGYNNTFYLDPFPYRG</sequence>
<dbReference type="Pfam" id="PF00577">
    <property type="entry name" value="Usher"/>
    <property type="match status" value="1"/>
</dbReference>
<gene>
    <name evidence="2" type="primary">caf1A_2</name>
    <name evidence="2" type="ORF">NCTC12965_00327</name>
</gene>
<dbReference type="GO" id="GO:0015473">
    <property type="term" value="F:fimbrial usher porin activity"/>
    <property type="evidence" value="ECO:0007669"/>
    <property type="project" value="InterPro"/>
</dbReference>
<dbReference type="GO" id="GO:0009297">
    <property type="term" value="P:pilus assembly"/>
    <property type="evidence" value="ECO:0007669"/>
    <property type="project" value="InterPro"/>
</dbReference>
<proteinExistence type="predicted"/>
<accession>A0A4U9TF39</accession>
<evidence type="ECO:0000256" key="1">
    <source>
        <dbReference type="SAM" id="SignalP"/>
    </source>
</evidence>
<dbReference type="AlphaFoldDB" id="A0A4U9TF39"/>
<feature type="signal peptide" evidence="1">
    <location>
        <begin position="1"/>
        <end position="20"/>
    </location>
</feature>
<evidence type="ECO:0000313" key="2">
    <source>
        <dbReference type="EMBL" id="VTR17019.1"/>
    </source>
</evidence>
<protein>
    <submittedName>
        <fullName evidence="2">F1 capsule-anchoring protein</fullName>
    </submittedName>
</protein>